<sequence>MTQTEPNRIAFKSAYSASQGVRLRALFRESDVCEIVASIGEIRQQLRELQSFLQTFQVHDQEPKPNTKWRTSTGIVPHCVQRRAMQVQ</sequence>
<proteinExistence type="predicted"/>
<dbReference type="AlphaFoldDB" id="A0A8T1UQC2"/>
<evidence type="ECO:0000313" key="1">
    <source>
        <dbReference type="EMBL" id="KAG6967881.1"/>
    </source>
</evidence>
<protein>
    <submittedName>
        <fullName evidence="1">Uncharacterized protein</fullName>
    </submittedName>
</protein>
<name>A0A8T1UQC2_9STRA</name>
<gene>
    <name evidence="1" type="ORF">JG687_00004041</name>
</gene>
<comment type="caution">
    <text evidence="1">The sequence shown here is derived from an EMBL/GenBank/DDBJ whole genome shotgun (WGS) entry which is preliminary data.</text>
</comment>
<evidence type="ECO:0000313" key="2">
    <source>
        <dbReference type="Proteomes" id="UP000688947"/>
    </source>
</evidence>
<reference evidence="1" key="1">
    <citation type="submission" date="2021-01" db="EMBL/GenBank/DDBJ databases">
        <title>Phytophthora aleatoria, a newly-described species from Pinus radiata is distinct from Phytophthora cactorum isolates based on comparative genomics.</title>
        <authorList>
            <person name="Mcdougal R."/>
            <person name="Panda P."/>
            <person name="Williams N."/>
            <person name="Studholme D.J."/>
        </authorList>
    </citation>
    <scope>NUCLEOTIDE SEQUENCE</scope>
    <source>
        <strain evidence="1">NZFS 3830</strain>
    </source>
</reference>
<dbReference type="EMBL" id="JAENGZ010000133">
    <property type="protein sequence ID" value="KAG6967881.1"/>
    <property type="molecule type" value="Genomic_DNA"/>
</dbReference>
<dbReference type="OrthoDB" id="128521at2759"/>
<organism evidence="1 2">
    <name type="scientific">Phytophthora cactorum</name>
    <dbReference type="NCBI Taxonomy" id="29920"/>
    <lineage>
        <taxon>Eukaryota</taxon>
        <taxon>Sar</taxon>
        <taxon>Stramenopiles</taxon>
        <taxon>Oomycota</taxon>
        <taxon>Peronosporomycetes</taxon>
        <taxon>Peronosporales</taxon>
        <taxon>Peronosporaceae</taxon>
        <taxon>Phytophthora</taxon>
    </lineage>
</organism>
<accession>A0A8T1UQC2</accession>
<dbReference type="Proteomes" id="UP000688947">
    <property type="component" value="Unassembled WGS sequence"/>
</dbReference>